<sequence length="353" mass="38655">MRFQYCLFLIYYFINCIIGQVEWSANNYPNPSSNQFRQCNMRSKSNICDPDQILSEKDRYHINHEIQQLETKTSQNQAREHCTRKGINSIVALGKHFGDGSQESIKSIANSLLQKWNLDSQCRKSMVIVVATDDRKFWVARDPSVPVYAEEFSQMFKEEAGNFKSGDYHSAIVNILKKTTDVTNSKKELVDGGDSQPSGPSQGGGGFPSSDTGGKQGPDFGAILGTVKKVFSKLGIFAWIILFALVTMICCCGCLYLCCCRSKNSQQTDPENPDQPRQGGGNPIAGMLQSLGLARIIQMAIPFIRNLISGGGNRNNQPHGGQGGYSPGVKTNSGPAPMYPSQQVKDEGGGGGW</sequence>
<proteinExistence type="predicted"/>
<dbReference type="Pfam" id="PF17175">
    <property type="entry name" value="MOLO1"/>
    <property type="match status" value="1"/>
</dbReference>
<evidence type="ECO:0000313" key="4">
    <source>
        <dbReference type="WBParaSite" id="SSTP_0001117100.1"/>
    </source>
</evidence>
<evidence type="ECO:0000256" key="2">
    <source>
        <dbReference type="SAM" id="Phobius"/>
    </source>
</evidence>
<dbReference type="Gene3D" id="3.10.310.50">
    <property type="match status" value="1"/>
</dbReference>
<feature type="chain" id="PRO_5005328353" evidence="3">
    <location>
        <begin position="20"/>
        <end position="353"/>
    </location>
</feature>
<organism evidence="4">
    <name type="scientific">Strongyloides stercoralis</name>
    <name type="common">Threadworm</name>
    <dbReference type="NCBI Taxonomy" id="6248"/>
    <lineage>
        <taxon>Eukaryota</taxon>
        <taxon>Metazoa</taxon>
        <taxon>Ecdysozoa</taxon>
        <taxon>Nematoda</taxon>
        <taxon>Chromadorea</taxon>
        <taxon>Rhabditida</taxon>
        <taxon>Tylenchina</taxon>
        <taxon>Panagrolaimomorpha</taxon>
        <taxon>Strongyloidoidea</taxon>
        <taxon>Strongyloididae</taxon>
        <taxon>Strongyloides</taxon>
    </lineage>
</organism>
<evidence type="ECO:0000256" key="1">
    <source>
        <dbReference type="SAM" id="MobiDB-lite"/>
    </source>
</evidence>
<dbReference type="PANTHER" id="PTHR33748">
    <property type="entry name" value="PROTEIN CBG04600"/>
    <property type="match status" value="1"/>
</dbReference>
<protein>
    <submittedName>
        <fullName evidence="4">TPM_phosphatase domain-containing protein</fullName>
    </submittedName>
</protein>
<dbReference type="PANTHER" id="PTHR33748:SF6">
    <property type="entry name" value="TPM_PHOSPHATASE DOMAIN-CONTAINING PROTEIN"/>
    <property type="match status" value="1"/>
</dbReference>
<feature type="signal peptide" evidence="3">
    <location>
        <begin position="1"/>
        <end position="19"/>
    </location>
</feature>
<feature type="compositionally biased region" description="Basic and acidic residues" evidence="1">
    <location>
        <begin position="344"/>
        <end position="353"/>
    </location>
</feature>
<evidence type="ECO:0000256" key="3">
    <source>
        <dbReference type="SAM" id="SignalP"/>
    </source>
</evidence>
<feature type="transmembrane region" description="Helical" evidence="2">
    <location>
        <begin position="236"/>
        <end position="258"/>
    </location>
</feature>
<dbReference type="InterPro" id="IPR033438">
    <property type="entry name" value="MOLO1"/>
</dbReference>
<feature type="region of interest" description="Disordered" evidence="1">
    <location>
        <begin position="186"/>
        <end position="212"/>
    </location>
</feature>
<accession>A0A0K0ENY4</accession>
<name>A0A0K0ENY4_STRER</name>
<feature type="region of interest" description="Disordered" evidence="1">
    <location>
        <begin position="312"/>
        <end position="353"/>
    </location>
</feature>
<reference evidence="4" key="1">
    <citation type="submission" date="2015-08" db="UniProtKB">
        <authorList>
            <consortium name="WormBaseParasite"/>
        </authorList>
    </citation>
    <scope>IDENTIFICATION</scope>
</reference>
<dbReference type="AlphaFoldDB" id="A0A0K0ENY4"/>
<keyword evidence="2" id="KW-1133">Transmembrane helix</keyword>
<keyword evidence="3" id="KW-0732">Signal</keyword>
<dbReference type="WBParaSite" id="SSTP_0001117100.1">
    <property type="protein sequence ID" value="SSTP_0001117100.1"/>
    <property type="gene ID" value="SSTP_0001117100"/>
</dbReference>
<dbReference type="STRING" id="6248.A0A0K0ENY4"/>
<keyword evidence="2" id="KW-0812">Transmembrane</keyword>
<dbReference type="GO" id="GO:0005892">
    <property type="term" value="C:acetylcholine-gated channel complex"/>
    <property type="evidence" value="ECO:0007669"/>
    <property type="project" value="InterPro"/>
</dbReference>
<keyword evidence="2" id="KW-0472">Membrane</keyword>